<reference evidence="2" key="1">
    <citation type="journal article" date="2022" name="Int. J. Mol. Sci.">
        <title>Draft Genome of Tanacetum Coccineum: Genomic Comparison of Closely Related Tanacetum-Family Plants.</title>
        <authorList>
            <person name="Yamashiro T."/>
            <person name="Shiraishi A."/>
            <person name="Nakayama K."/>
            <person name="Satake H."/>
        </authorList>
    </citation>
    <scope>NUCLEOTIDE SEQUENCE</scope>
</reference>
<evidence type="ECO:0000313" key="3">
    <source>
        <dbReference type="Proteomes" id="UP001151760"/>
    </source>
</evidence>
<protein>
    <submittedName>
        <fullName evidence="2">Uncharacterized protein</fullName>
    </submittedName>
</protein>
<reference evidence="2" key="2">
    <citation type="submission" date="2022-01" db="EMBL/GenBank/DDBJ databases">
        <authorList>
            <person name="Yamashiro T."/>
            <person name="Shiraishi A."/>
            <person name="Satake H."/>
            <person name="Nakayama K."/>
        </authorList>
    </citation>
    <scope>NUCLEOTIDE SEQUENCE</scope>
</reference>
<evidence type="ECO:0000256" key="1">
    <source>
        <dbReference type="SAM" id="MobiDB-lite"/>
    </source>
</evidence>
<name>A0ABQ5FP22_9ASTR</name>
<feature type="region of interest" description="Disordered" evidence="1">
    <location>
        <begin position="114"/>
        <end position="141"/>
    </location>
</feature>
<comment type="caution">
    <text evidence="2">The sequence shown here is derived from an EMBL/GenBank/DDBJ whole genome shotgun (WGS) entry which is preliminary data.</text>
</comment>
<gene>
    <name evidence="2" type="ORF">Tco_1016224</name>
</gene>
<accession>A0ABQ5FP22</accession>
<keyword evidence="3" id="KW-1185">Reference proteome</keyword>
<sequence length="188" mass="21077">MKVREEGIMPGTKMDSNIREQSQQRFIDTLRLGNTMKWVEGEKGCTQMYGIKGSEVTARRATGPGSDRQLYSRRAPGGIVDGELQHAGGERQVWSRVSGYTQRGHRVAEGIYGRDTFSDVPSDDRPPADSMTSLGQSTDNEQCRVEISQRGHTNLKHKFTLMHRGDIASEYFTQRTTLGDSSVYTQSR</sequence>
<dbReference type="EMBL" id="BQNB010017573">
    <property type="protein sequence ID" value="GJT64744.1"/>
    <property type="molecule type" value="Genomic_DNA"/>
</dbReference>
<organism evidence="2 3">
    <name type="scientific">Tanacetum coccineum</name>
    <dbReference type="NCBI Taxonomy" id="301880"/>
    <lineage>
        <taxon>Eukaryota</taxon>
        <taxon>Viridiplantae</taxon>
        <taxon>Streptophyta</taxon>
        <taxon>Embryophyta</taxon>
        <taxon>Tracheophyta</taxon>
        <taxon>Spermatophyta</taxon>
        <taxon>Magnoliopsida</taxon>
        <taxon>eudicotyledons</taxon>
        <taxon>Gunneridae</taxon>
        <taxon>Pentapetalae</taxon>
        <taxon>asterids</taxon>
        <taxon>campanulids</taxon>
        <taxon>Asterales</taxon>
        <taxon>Asteraceae</taxon>
        <taxon>Asteroideae</taxon>
        <taxon>Anthemideae</taxon>
        <taxon>Anthemidinae</taxon>
        <taxon>Tanacetum</taxon>
    </lineage>
</organism>
<evidence type="ECO:0000313" key="2">
    <source>
        <dbReference type="EMBL" id="GJT64744.1"/>
    </source>
</evidence>
<dbReference type="Proteomes" id="UP001151760">
    <property type="component" value="Unassembled WGS sequence"/>
</dbReference>
<feature type="compositionally biased region" description="Polar residues" evidence="1">
    <location>
        <begin position="130"/>
        <end position="140"/>
    </location>
</feature>
<proteinExistence type="predicted"/>